<evidence type="ECO:0000256" key="6">
    <source>
        <dbReference type="ARBA" id="ARBA00022777"/>
    </source>
</evidence>
<evidence type="ECO:0000259" key="10">
    <source>
        <dbReference type="PROSITE" id="PS50109"/>
    </source>
</evidence>
<dbReference type="PRINTS" id="PR00344">
    <property type="entry name" value="BCTRLSENSOR"/>
</dbReference>
<keyword evidence="4" id="KW-0808">Transferase</keyword>
<gene>
    <name evidence="11" type="ORF">ACFPPB_16870</name>
</gene>
<dbReference type="Pfam" id="PF02518">
    <property type="entry name" value="HATPase_c"/>
    <property type="match status" value="1"/>
</dbReference>
<evidence type="ECO:0000313" key="12">
    <source>
        <dbReference type="Proteomes" id="UP001596111"/>
    </source>
</evidence>
<feature type="domain" description="Histidine kinase" evidence="10">
    <location>
        <begin position="557"/>
        <end position="774"/>
    </location>
</feature>
<evidence type="ECO:0000256" key="2">
    <source>
        <dbReference type="ARBA" id="ARBA00012438"/>
    </source>
</evidence>
<feature type="region of interest" description="Disordered" evidence="9">
    <location>
        <begin position="451"/>
        <end position="474"/>
    </location>
</feature>
<evidence type="ECO:0000256" key="3">
    <source>
        <dbReference type="ARBA" id="ARBA00022553"/>
    </source>
</evidence>
<organism evidence="11 12">
    <name type="scientific">Rhodanobacter terrae</name>
    <dbReference type="NCBI Taxonomy" id="418647"/>
    <lineage>
        <taxon>Bacteria</taxon>
        <taxon>Pseudomonadati</taxon>
        <taxon>Pseudomonadota</taxon>
        <taxon>Gammaproteobacteria</taxon>
        <taxon>Lysobacterales</taxon>
        <taxon>Rhodanobacteraceae</taxon>
        <taxon>Rhodanobacter</taxon>
    </lineage>
</organism>
<dbReference type="GO" id="GO:0005524">
    <property type="term" value="F:ATP binding"/>
    <property type="evidence" value="ECO:0007669"/>
    <property type="project" value="UniProtKB-KW"/>
</dbReference>
<evidence type="ECO:0000256" key="9">
    <source>
        <dbReference type="SAM" id="MobiDB-lite"/>
    </source>
</evidence>
<dbReference type="Pfam" id="PF13589">
    <property type="entry name" value="HATPase_c_3"/>
    <property type="match status" value="1"/>
</dbReference>
<evidence type="ECO:0000313" key="11">
    <source>
        <dbReference type="EMBL" id="MFC5582790.1"/>
    </source>
</evidence>
<dbReference type="EC" id="2.7.13.3" evidence="2"/>
<keyword evidence="8" id="KW-0902">Two-component regulatory system</keyword>
<evidence type="ECO:0000256" key="1">
    <source>
        <dbReference type="ARBA" id="ARBA00000085"/>
    </source>
</evidence>
<protein>
    <recommendedName>
        <fullName evidence="2">histidine kinase</fullName>
        <ecNumber evidence="2">2.7.13.3</ecNumber>
    </recommendedName>
</protein>
<evidence type="ECO:0000256" key="5">
    <source>
        <dbReference type="ARBA" id="ARBA00022741"/>
    </source>
</evidence>
<dbReference type="InterPro" id="IPR003594">
    <property type="entry name" value="HATPase_dom"/>
</dbReference>
<keyword evidence="3" id="KW-0597">Phosphoprotein</keyword>
<keyword evidence="6" id="KW-0418">Kinase</keyword>
<dbReference type="EMBL" id="JBHSNG010000024">
    <property type="protein sequence ID" value="MFC5582790.1"/>
    <property type="molecule type" value="Genomic_DNA"/>
</dbReference>
<dbReference type="RefSeq" id="WP_377329208.1">
    <property type="nucleotide sequence ID" value="NZ_JBHSNG010000024.1"/>
</dbReference>
<dbReference type="SUPFAM" id="SSF55874">
    <property type="entry name" value="ATPase domain of HSP90 chaperone/DNA topoisomerase II/histidine kinase"/>
    <property type="match status" value="2"/>
</dbReference>
<dbReference type="SMART" id="SM00387">
    <property type="entry name" value="HATPase_c"/>
    <property type="match status" value="1"/>
</dbReference>
<dbReference type="InterPro" id="IPR036890">
    <property type="entry name" value="HATPase_C_sf"/>
</dbReference>
<dbReference type="Gene3D" id="3.30.565.10">
    <property type="entry name" value="Histidine kinase-like ATPase, C-terminal domain"/>
    <property type="match status" value="2"/>
</dbReference>
<dbReference type="PANTHER" id="PTHR43065:SF10">
    <property type="entry name" value="PEROXIDE STRESS-ACTIVATED HISTIDINE KINASE MAK3"/>
    <property type="match status" value="1"/>
</dbReference>
<keyword evidence="7 11" id="KW-0067">ATP-binding</keyword>
<comment type="caution">
    <text evidence="11">The sequence shown here is derived from an EMBL/GenBank/DDBJ whole genome shotgun (WGS) entry which is preliminary data.</text>
</comment>
<keyword evidence="5" id="KW-0547">Nucleotide-binding</keyword>
<evidence type="ECO:0000256" key="8">
    <source>
        <dbReference type="ARBA" id="ARBA00023012"/>
    </source>
</evidence>
<proteinExistence type="predicted"/>
<dbReference type="InterPro" id="IPR005467">
    <property type="entry name" value="His_kinase_dom"/>
</dbReference>
<sequence length="783" mass="86493">MHEAESLKQALADQLELEELDYGRVLELASKLSRLDPNKVRFSVDASHISRLGLELVAKQETAVSELVKNAFDADADTVDLIFRETSRPGGSIEILDNGHGMSREELIDGFMRISTQSKQSSPVSSRYRRQRAGRKGIGRFASQRLGNRLTVRTQVAGSDHSLQVAIDWGAFERGADLLLITNSIEAFPPVPMHGTTLLIGDLRDSWSEAQIRRAFRYVSELLQPFPLARKKPGEDEVDPGFRVAFYMDKDDDLVLLANEEQSILAHALATLRGEVDDDGNVTITLKSERANLVLDREVIDLEPKLRAKYEDSSPSYDLLKGVRFEAKYFIQDELPSGTRSTVREVLNKRGGIRVYRNGFRVLPYGESYDDWLGLQRSSALREVLPPHHNTNFLGFVEIVDVDGDRFEETASREGLVENLAFERLQDFVYRALMSGVIEIARARKRKVFASDKSAPGKRTRSASADEGPSPREQAADAVGLIKEFLGDYAGSSTSDDDGASTGEIDGGDATPSANDKAASMQAAIEEIEGLGRRAQELLEEVGMLRVLASLGLTIGEFTHEVRHALATLSAALLSKEGLVDMPTITENMALLQSYVRYFDDAVTQNAHRTLEVHEIRDLVAEFANVVNPTLQRQNVVVQTTFSGYDLFTRPMHRSEWASIFLNLFTNALKAIHRAKAKGRIFISAGRQDGFVYIDFSDNGDGIAAENKEHVFDAFFTTSRPSAALAADHEKLVGTGLGLKIVRDIVDAAGGEITVTSAPDGYTTCFRVEIPEAADEEIGNARY</sequence>
<comment type="catalytic activity">
    <reaction evidence="1">
        <text>ATP + protein L-histidine = ADP + protein N-phospho-L-histidine.</text>
        <dbReference type="EC" id="2.7.13.3"/>
    </reaction>
</comment>
<dbReference type="PANTHER" id="PTHR43065">
    <property type="entry name" value="SENSOR HISTIDINE KINASE"/>
    <property type="match status" value="1"/>
</dbReference>
<accession>A0ABW0T0G6</accession>
<keyword evidence="12" id="KW-1185">Reference proteome</keyword>
<dbReference type="InterPro" id="IPR004358">
    <property type="entry name" value="Sig_transdc_His_kin-like_C"/>
</dbReference>
<name>A0ABW0T0G6_9GAMM</name>
<reference evidence="12" key="1">
    <citation type="journal article" date="2019" name="Int. J. Syst. Evol. Microbiol.">
        <title>The Global Catalogue of Microorganisms (GCM) 10K type strain sequencing project: providing services to taxonomists for standard genome sequencing and annotation.</title>
        <authorList>
            <consortium name="The Broad Institute Genomics Platform"/>
            <consortium name="The Broad Institute Genome Sequencing Center for Infectious Disease"/>
            <person name="Wu L."/>
            <person name="Ma J."/>
        </authorList>
    </citation>
    <scope>NUCLEOTIDE SEQUENCE [LARGE SCALE GENOMIC DNA]</scope>
    <source>
        <strain evidence="12">CGMCC 1.13587</strain>
    </source>
</reference>
<dbReference type="PROSITE" id="PS50109">
    <property type="entry name" value="HIS_KIN"/>
    <property type="match status" value="1"/>
</dbReference>
<dbReference type="Proteomes" id="UP001596111">
    <property type="component" value="Unassembled WGS sequence"/>
</dbReference>
<feature type="region of interest" description="Disordered" evidence="9">
    <location>
        <begin position="492"/>
        <end position="521"/>
    </location>
</feature>
<evidence type="ECO:0000256" key="7">
    <source>
        <dbReference type="ARBA" id="ARBA00022840"/>
    </source>
</evidence>
<evidence type="ECO:0000256" key="4">
    <source>
        <dbReference type="ARBA" id="ARBA00022679"/>
    </source>
</evidence>